<reference evidence="1 2" key="1">
    <citation type="submission" date="2024-09" db="EMBL/GenBank/DDBJ databases">
        <authorList>
            <person name="Sun Q."/>
            <person name="Mori K."/>
        </authorList>
    </citation>
    <scope>NUCLEOTIDE SEQUENCE [LARGE SCALE GENOMIC DNA]</scope>
    <source>
        <strain evidence="1 2">CCM 7228</strain>
    </source>
</reference>
<comment type="caution">
    <text evidence="1">The sequence shown here is derived from an EMBL/GenBank/DDBJ whole genome shotgun (WGS) entry which is preliminary data.</text>
</comment>
<evidence type="ECO:0000313" key="2">
    <source>
        <dbReference type="Proteomes" id="UP001589854"/>
    </source>
</evidence>
<gene>
    <name evidence="1" type="ORF">ACFFIX_03845</name>
</gene>
<dbReference type="RefSeq" id="WP_378931158.1">
    <property type="nucleotide sequence ID" value="NZ_JBHLVO010000002.1"/>
</dbReference>
<evidence type="ECO:0000313" key="1">
    <source>
        <dbReference type="EMBL" id="MFC0270587.1"/>
    </source>
</evidence>
<dbReference type="EMBL" id="JBHLVO010000002">
    <property type="protein sequence ID" value="MFC0270587.1"/>
    <property type="molecule type" value="Genomic_DNA"/>
</dbReference>
<protein>
    <submittedName>
        <fullName evidence="1">Uncharacterized protein</fullName>
    </submittedName>
</protein>
<name>A0ABV6GA87_9BACI</name>
<dbReference type="Proteomes" id="UP001589854">
    <property type="component" value="Unassembled WGS sequence"/>
</dbReference>
<accession>A0ABV6GA87</accession>
<proteinExistence type="predicted"/>
<keyword evidence="2" id="KW-1185">Reference proteome</keyword>
<organism evidence="1 2">
    <name type="scientific">Metabacillus herbersteinensis</name>
    <dbReference type="NCBI Taxonomy" id="283816"/>
    <lineage>
        <taxon>Bacteria</taxon>
        <taxon>Bacillati</taxon>
        <taxon>Bacillota</taxon>
        <taxon>Bacilli</taxon>
        <taxon>Bacillales</taxon>
        <taxon>Bacillaceae</taxon>
        <taxon>Metabacillus</taxon>
    </lineage>
</organism>
<sequence>MFGYLLIGIGVLFLLQSLGFIDGFWSFSSFWAEV</sequence>